<proteinExistence type="inferred from homology"/>
<evidence type="ECO:0000313" key="4">
    <source>
        <dbReference type="EMBL" id="MDD7967314.1"/>
    </source>
</evidence>
<keyword evidence="5" id="KW-1185">Reference proteome</keyword>
<evidence type="ECO:0000259" key="2">
    <source>
        <dbReference type="Pfam" id="PF01575"/>
    </source>
</evidence>
<dbReference type="PANTHER" id="PTHR43664:SF1">
    <property type="entry name" value="BETA-METHYLMALYL-COA DEHYDRATASE"/>
    <property type="match status" value="1"/>
</dbReference>
<gene>
    <name evidence="4" type="ORF">PGB27_18410</name>
</gene>
<dbReference type="PANTHER" id="PTHR43664">
    <property type="entry name" value="MONOAMINE OXIDASE-RELATED"/>
    <property type="match status" value="1"/>
</dbReference>
<dbReference type="Pfam" id="PF02036">
    <property type="entry name" value="SCP2"/>
    <property type="match status" value="1"/>
</dbReference>
<dbReference type="Pfam" id="PF01575">
    <property type="entry name" value="MaoC_dehydratas"/>
    <property type="match status" value="1"/>
</dbReference>
<dbReference type="Gene3D" id="3.10.129.10">
    <property type="entry name" value="Hotdog Thioesterase"/>
    <property type="match status" value="1"/>
</dbReference>
<reference evidence="4 5" key="1">
    <citation type="submission" date="2023-02" db="EMBL/GenBank/DDBJ databases">
        <title>Genome sequencing required for Actinomycetospora new species description.</title>
        <authorList>
            <person name="Saimee Y."/>
            <person name="Duangmal K."/>
        </authorList>
    </citation>
    <scope>NUCLEOTIDE SEQUENCE [LARGE SCALE GENOMIC DNA]</scope>
    <source>
        <strain evidence="4 5">DW7H6</strain>
    </source>
</reference>
<dbReference type="RefSeq" id="WP_274201851.1">
    <property type="nucleotide sequence ID" value="NZ_JAQZAO010000008.1"/>
</dbReference>
<feature type="domain" description="SCP2" evidence="3">
    <location>
        <begin position="171"/>
        <end position="252"/>
    </location>
</feature>
<dbReference type="InterPro" id="IPR029069">
    <property type="entry name" value="HotDog_dom_sf"/>
</dbReference>
<dbReference type="InterPro" id="IPR002539">
    <property type="entry name" value="MaoC-like_dom"/>
</dbReference>
<dbReference type="SUPFAM" id="SSF54637">
    <property type="entry name" value="Thioesterase/thiol ester dehydrase-isomerase"/>
    <property type="match status" value="1"/>
</dbReference>
<dbReference type="InterPro" id="IPR003033">
    <property type="entry name" value="SCP2_sterol-bd_dom"/>
</dbReference>
<evidence type="ECO:0000259" key="3">
    <source>
        <dbReference type="Pfam" id="PF02036"/>
    </source>
</evidence>
<comment type="similarity">
    <text evidence="1">Belongs to the enoyl-CoA hydratase/isomerase family.</text>
</comment>
<sequence length="274" mass="29917">MTELDERRGTTSPAAGDRWFEDFAVGQRWTSPPRPVTADDLADFTRISGDDHPLHAGPDAVLQGPFGVAVAMGLLQRLGIHGDAVLGLLDTHWAYRRPVRVGDVLTLEVTIVRCRRTSSGDRGVVTRHMRLLDEGETVQEGTTTALLRARGAGPDPVVRAFGTVPWAEALAARADLAEDLASWDGTVGLRCEDDEVHLRVYRGRVIEVTRRAPRGATFTLGADAATWLEIVEAPENPFMRLAMAGRFTVTGDGYEYLRLTAALHRLVDAAREIA</sequence>
<dbReference type="InterPro" id="IPR052342">
    <property type="entry name" value="MCH/BMMD"/>
</dbReference>
<feature type="domain" description="MaoC-like" evidence="2">
    <location>
        <begin position="30"/>
        <end position="118"/>
    </location>
</feature>
<dbReference type="Proteomes" id="UP001300763">
    <property type="component" value="Unassembled WGS sequence"/>
</dbReference>
<evidence type="ECO:0000313" key="5">
    <source>
        <dbReference type="Proteomes" id="UP001300763"/>
    </source>
</evidence>
<accession>A0ABT5SWZ6</accession>
<evidence type="ECO:0000256" key="1">
    <source>
        <dbReference type="ARBA" id="ARBA00005254"/>
    </source>
</evidence>
<organism evidence="4 5">
    <name type="scientific">Actinomycetospora lemnae</name>
    <dbReference type="NCBI Taxonomy" id="3019891"/>
    <lineage>
        <taxon>Bacteria</taxon>
        <taxon>Bacillati</taxon>
        <taxon>Actinomycetota</taxon>
        <taxon>Actinomycetes</taxon>
        <taxon>Pseudonocardiales</taxon>
        <taxon>Pseudonocardiaceae</taxon>
        <taxon>Actinomycetospora</taxon>
    </lineage>
</organism>
<dbReference type="SUPFAM" id="SSF55718">
    <property type="entry name" value="SCP-like"/>
    <property type="match status" value="1"/>
</dbReference>
<comment type="caution">
    <text evidence="4">The sequence shown here is derived from an EMBL/GenBank/DDBJ whole genome shotgun (WGS) entry which is preliminary data.</text>
</comment>
<name>A0ABT5SWZ6_9PSEU</name>
<dbReference type="EMBL" id="JAQZAO010000008">
    <property type="protein sequence ID" value="MDD7967314.1"/>
    <property type="molecule type" value="Genomic_DNA"/>
</dbReference>
<protein>
    <submittedName>
        <fullName evidence="4">MaoC/PaaZ C-terminal domain-containing protein</fullName>
    </submittedName>
</protein>
<dbReference type="InterPro" id="IPR036527">
    <property type="entry name" value="SCP2_sterol-bd_dom_sf"/>
</dbReference>
<dbReference type="Gene3D" id="3.30.1050.10">
    <property type="entry name" value="SCP2 sterol-binding domain"/>
    <property type="match status" value="1"/>
</dbReference>